<feature type="region of interest" description="Disordered" evidence="1">
    <location>
        <begin position="23"/>
        <end position="61"/>
    </location>
</feature>
<dbReference type="EMBL" id="VOGX01000021">
    <property type="protein sequence ID" value="TWV24801.1"/>
    <property type="molecule type" value="Genomic_DNA"/>
</dbReference>
<proteinExistence type="predicted"/>
<sequence length="223" mass="23620">MNRRTLPALTALATATTLLLTACGGESPEADEKIPGAGESSAEASASASGDAAGADAIDRPEIKLPKDVELEFNWEKPSGTEEAAVLSDTQEYLRSVIFGITEQDPESSAYKFYSVPAGSGAAYAKEQIKSTVDAGYSVTGVQRFSSAKVKLMKDSLASVTYCQNEDEFFNKEVDSGKTLKGDSNSSNTFHFQVVLEEAKKVEGLWRVKAIEGNRGAAACAGQ</sequence>
<protein>
    <recommendedName>
        <fullName evidence="5">Lipoprotein</fullName>
    </recommendedName>
</protein>
<dbReference type="PROSITE" id="PS51257">
    <property type="entry name" value="PROKAR_LIPOPROTEIN"/>
    <property type="match status" value="1"/>
</dbReference>
<feature type="signal peptide" evidence="2">
    <location>
        <begin position="1"/>
        <end position="22"/>
    </location>
</feature>
<dbReference type="Proteomes" id="UP000318052">
    <property type="component" value="Unassembled WGS sequence"/>
</dbReference>
<dbReference type="RefSeq" id="WP_015507342.1">
    <property type="nucleotide sequence ID" value="NC_020990.1"/>
</dbReference>
<evidence type="ECO:0000256" key="2">
    <source>
        <dbReference type="SAM" id="SignalP"/>
    </source>
</evidence>
<keyword evidence="2" id="KW-0732">Signal</keyword>
<gene>
    <name evidence="3" type="ORF">FRZ02_15120</name>
</gene>
<evidence type="ECO:0000256" key="1">
    <source>
        <dbReference type="SAM" id="MobiDB-lite"/>
    </source>
</evidence>
<evidence type="ECO:0008006" key="5">
    <source>
        <dbReference type="Google" id="ProtNLM"/>
    </source>
</evidence>
<name>A0ABY3GZ72_9ACTN</name>
<organism evidence="3 4">
    <name type="scientific">Streptomyces albidoflavus</name>
    <dbReference type="NCBI Taxonomy" id="1886"/>
    <lineage>
        <taxon>Bacteria</taxon>
        <taxon>Bacillati</taxon>
        <taxon>Actinomycetota</taxon>
        <taxon>Actinomycetes</taxon>
        <taxon>Kitasatosporales</taxon>
        <taxon>Streptomycetaceae</taxon>
        <taxon>Streptomyces</taxon>
        <taxon>Streptomyces albidoflavus group</taxon>
    </lineage>
</organism>
<evidence type="ECO:0000313" key="4">
    <source>
        <dbReference type="Proteomes" id="UP000318052"/>
    </source>
</evidence>
<evidence type="ECO:0000313" key="3">
    <source>
        <dbReference type="EMBL" id="TWV24801.1"/>
    </source>
</evidence>
<comment type="caution">
    <text evidence="3">The sequence shown here is derived from an EMBL/GenBank/DDBJ whole genome shotgun (WGS) entry which is preliminary data.</text>
</comment>
<keyword evidence="4" id="KW-1185">Reference proteome</keyword>
<accession>A0ABY3GZ72</accession>
<feature type="compositionally biased region" description="Low complexity" evidence="1">
    <location>
        <begin position="36"/>
        <end position="56"/>
    </location>
</feature>
<reference evidence="4" key="1">
    <citation type="journal article" date="2019" name="Microbiol. Resour. Announc.">
        <title>Draft Genomic Sequences of Streptomyces misionensis and Streptomyces albidoflavus, bacteria applied for phytopathogen biocontrol.</title>
        <authorList>
            <person name="Pylro V."/>
            <person name="Dias A."/>
            <person name="Andreote F."/>
            <person name="Varani A."/>
            <person name="Andreote C."/>
            <person name="Bernardo E."/>
            <person name="Martins T."/>
        </authorList>
    </citation>
    <scope>NUCLEOTIDE SEQUENCE [LARGE SCALE GENOMIC DNA]</scope>
    <source>
        <strain evidence="4">77</strain>
    </source>
</reference>
<feature type="chain" id="PRO_5046485887" description="Lipoprotein" evidence="2">
    <location>
        <begin position="23"/>
        <end position="223"/>
    </location>
</feature>